<dbReference type="SMART" id="SM00966">
    <property type="entry name" value="SpoVT_AbrB"/>
    <property type="match status" value="1"/>
</dbReference>
<accession>A0A0E4H759</accession>
<dbReference type="PANTHER" id="PTHR40516:SF1">
    <property type="entry name" value="ANTITOXIN CHPS-RELATED"/>
    <property type="match status" value="1"/>
</dbReference>
<gene>
    <name evidence="2" type="ORF">PRIO_0857</name>
</gene>
<dbReference type="Gene3D" id="2.10.260.10">
    <property type="match status" value="1"/>
</dbReference>
<proteinExistence type="predicted"/>
<sequence length="119" mass="13213">MERGTNPEPISLSSYIYIYISHNDLTSKNTLFTLCLYILGGGSMFQVQKWGNSLGIRIPKSLALKVGIEEGSEVDLDVEDGHLIIKPKSATLDEILSQVTPDNLHHEVSTGEQQGREVW</sequence>
<dbReference type="NCBIfam" id="TIGR01439">
    <property type="entry name" value="lp_hng_hel_AbrB"/>
    <property type="match status" value="1"/>
</dbReference>
<dbReference type="Pfam" id="PF04014">
    <property type="entry name" value="MazE_antitoxin"/>
    <property type="match status" value="1"/>
</dbReference>
<dbReference type="HOGENOM" id="CLU_150554_1_1_9"/>
<reference evidence="3" key="1">
    <citation type="submission" date="2015-03" db="EMBL/GenBank/DDBJ databases">
        <authorList>
            <person name="Wibberg D."/>
        </authorList>
    </citation>
    <scope>NUCLEOTIDE SEQUENCE [LARGE SCALE GENOMIC DNA]</scope>
</reference>
<feature type="domain" description="SpoVT-AbrB" evidence="1">
    <location>
        <begin position="48"/>
        <end position="93"/>
    </location>
</feature>
<dbReference type="Proteomes" id="UP000033163">
    <property type="component" value="Chromosome I"/>
</dbReference>
<dbReference type="InterPro" id="IPR039052">
    <property type="entry name" value="Antitox_PemI-like"/>
</dbReference>
<dbReference type="EMBL" id="LN831776">
    <property type="protein sequence ID" value="CQR52503.1"/>
    <property type="molecule type" value="Genomic_DNA"/>
</dbReference>
<dbReference type="PATRIC" id="fig|1073571.4.peg.893"/>
<evidence type="ECO:0000259" key="1">
    <source>
        <dbReference type="SMART" id="SM00966"/>
    </source>
</evidence>
<dbReference type="PANTHER" id="PTHR40516">
    <property type="entry name" value="ANTITOXIN CHPS-RELATED"/>
    <property type="match status" value="1"/>
</dbReference>
<dbReference type="STRING" id="483937.AMQ84_25955"/>
<dbReference type="InterPro" id="IPR007159">
    <property type="entry name" value="SpoVT-AbrB_dom"/>
</dbReference>
<dbReference type="GO" id="GO:0097351">
    <property type="term" value="F:toxin sequestering activity"/>
    <property type="evidence" value="ECO:0007669"/>
    <property type="project" value="InterPro"/>
</dbReference>
<protein>
    <recommendedName>
        <fullName evidence="1">SpoVT-AbrB domain-containing protein</fullName>
    </recommendedName>
</protein>
<name>A0A0E4H759_9BACL</name>
<dbReference type="SUPFAM" id="SSF89447">
    <property type="entry name" value="AbrB/MazE/MraZ-like"/>
    <property type="match status" value="1"/>
</dbReference>
<evidence type="ECO:0000313" key="2">
    <source>
        <dbReference type="EMBL" id="CQR52503.1"/>
    </source>
</evidence>
<dbReference type="GO" id="GO:0003677">
    <property type="term" value="F:DNA binding"/>
    <property type="evidence" value="ECO:0007669"/>
    <property type="project" value="InterPro"/>
</dbReference>
<evidence type="ECO:0000313" key="3">
    <source>
        <dbReference type="Proteomes" id="UP000033163"/>
    </source>
</evidence>
<dbReference type="InterPro" id="IPR037914">
    <property type="entry name" value="SpoVT-AbrB_sf"/>
</dbReference>
<dbReference type="AlphaFoldDB" id="A0A0E4H759"/>
<dbReference type="KEGG" id="pri:PRIO_0857"/>
<organism evidence="2 3">
    <name type="scientific">Paenibacillus riograndensis SBR5</name>
    <dbReference type="NCBI Taxonomy" id="1073571"/>
    <lineage>
        <taxon>Bacteria</taxon>
        <taxon>Bacillati</taxon>
        <taxon>Bacillota</taxon>
        <taxon>Bacilli</taxon>
        <taxon>Bacillales</taxon>
        <taxon>Paenibacillaceae</taxon>
        <taxon>Paenibacillus</taxon>
        <taxon>Paenibacillus sonchi group</taxon>
    </lineage>
</organism>